<keyword evidence="2 7" id="KW-0820">tRNA-binding</keyword>
<feature type="active site" description="Proton acceptor" evidence="7">
    <location>
        <position position="22"/>
    </location>
</feature>
<comment type="catalytic activity">
    <reaction evidence="7 8">
        <text>an N-acyl-L-alpha-aminoacyl-tRNA + H2O = an N-acyl-L-amino acid + a tRNA + H(+)</text>
        <dbReference type="Rhea" id="RHEA:54448"/>
        <dbReference type="Rhea" id="RHEA-COMP:10123"/>
        <dbReference type="Rhea" id="RHEA-COMP:13883"/>
        <dbReference type="ChEBI" id="CHEBI:15377"/>
        <dbReference type="ChEBI" id="CHEBI:15378"/>
        <dbReference type="ChEBI" id="CHEBI:59874"/>
        <dbReference type="ChEBI" id="CHEBI:78442"/>
        <dbReference type="ChEBI" id="CHEBI:138191"/>
        <dbReference type="EC" id="3.1.1.29"/>
    </reaction>
</comment>
<feature type="site" description="Discriminates between blocked and unblocked aminoacyl-tRNA" evidence="7">
    <location>
        <position position="12"/>
    </location>
</feature>
<proteinExistence type="inferred from homology"/>
<protein>
    <recommendedName>
        <fullName evidence="6 7">Peptidyl-tRNA hydrolase</fullName>
        <shortName evidence="7">Pth</shortName>
        <ecNumber evidence="1 7">3.1.1.29</ecNumber>
    </recommendedName>
</protein>
<evidence type="ECO:0000256" key="7">
    <source>
        <dbReference type="HAMAP-Rule" id="MF_00083"/>
    </source>
</evidence>
<accession>A0A1J5MYM7</accession>
<dbReference type="Pfam" id="PF01195">
    <property type="entry name" value="Pept_tRNA_hydro"/>
    <property type="match status" value="1"/>
</dbReference>
<sequence>MDFKGAIVGLGNPGPEYETTRHNIGFMLVDHLLHLAGERKAMRLEKIEESGDYDLWQCKFAGAFRLLVKPLTYMNLSGKAVARVCGRHGIEPGDLVVVHDELDLPVGRMKFKRGGGDNGHNGLKSIQERLGTGDYNRLRLGIGRPGDPYKPIPDWVLEPFDARAEAVLPEIIGHAAKGLDIFFRRGMGFAQQHVNAFSLREEESE</sequence>
<keyword evidence="11" id="KW-1185">Reference proteome</keyword>
<comment type="function">
    <text evidence="7">Hydrolyzes ribosome-free peptidyl-tRNAs (with 1 or more amino acids incorporated), which drop off the ribosome during protein synthesis, or as a result of ribosome stalling.</text>
</comment>
<gene>
    <name evidence="7 10" type="primary">pth</name>
    <name evidence="10" type="ORF">BerOc1_02883</name>
</gene>
<comment type="subcellular location">
    <subcellularLocation>
        <location evidence="7">Cytoplasm</location>
    </subcellularLocation>
</comment>
<comment type="subunit">
    <text evidence="7">Monomer.</text>
</comment>
<dbReference type="PANTHER" id="PTHR17224:SF1">
    <property type="entry name" value="PEPTIDYL-TRNA HYDROLASE"/>
    <property type="match status" value="1"/>
</dbReference>
<dbReference type="GO" id="GO:0005737">
    <property type="term" value="C:cytoplasm"/>
    <property type="evidence" value="ECO:0007669"/>
    <property type="project" value="UniProtKB-SubCell"/>
</dbReference>
<evidence type="ECO:0000256" key="8">
    <source>
        <dbReference type="RuleBase" id="RU000673"/>
    </source>
</evidence>
<evidence type="ECO:0000313" key="11">
    <source>
        <dbReference type="Proteomes" id="UP000181901"/>
    </source>
</evidence>
<feature type="binding site" evidence="7">
    <location>
        <position position="73"/>
    </location>
    <ligand>
        <name>tRNA</name>
        <dbReference type="ChEBI" id="CHEBI:17843"/>
    </ligand>
</feature>
<keyword evidence="4 7" id="KW-0694">RNA-binding</keyword>
<comment type="similarity">
    <text evidence="5 7 9">Belongs to the PTH family.</text>
</comment>
<comment type="caution">
    <text evidence="10">The sequence shown here is derived from an EMBL/GenBank/DDBJ whole genome shotgun (WGS) entry which is preliminary data.</text>
</comment>
<comment type="function">
    <text evidence="7">Catalyzes the release of premature peptidyl moieties from peptidyl-tRNA molecules trapped in stalled 50S ribosomal subunits, and thus maintains levels of free tRNAs and 50S ribosomes.</text>
</comment>
<dbReference type="Gene3D" id="3.40.50.1470">
    <property type="entry name" value="Peptidyl-tRNA hydrolase"/>
    <property type="match status" value="1"/>
</dbReference>
<evidence type="ECO:0000256" key="1">
    <source>
        <dbReference type="ARBA" id="ARBA00013260"/>
    </source>
</evidence>
<dbReference type="PANTHER" id="PTHR17224">
    <property type="entry name" value="PEPTIDYL-TRNA HYDROLASE"/>
    <property type="match status" value="1"/>
</dbReference>
<dbReference type="EMBL" id="LKAQ01000004">
    <property type="protein sequence ID" value="OIQ50940.1"/>
    <property type="molecule type" value="Genomic_DNA"/>
</dbReference>
<evidence type="ECO:0000256" key="5">
    <source>
        <dbReference type="ARBA" id="ARBA00038063"/>
    </source>
</evidence>
<feature type="binding site" evidence="7">
    <location>
        <position position="121"/>
    </location>
    <ligand>
        <name>tRNA</name>
        <dbReference type="ChEBI" id="CHEBI:17843"/>
    </ligand>
</feature>
<dbReference type="HAMAP" id="MF_00083">
    <property type="entry name" value="Pept_tRNA_hydro_bact"/>
    <property type="match status" value="1"/>
</dbReference>
<dbReference type="PROSITE" id="PS01196">
    <property type="entry name" value="PEPT_TRNA_HYDROL_2"/>
    <property type="match status" value="1"/>
</dbReference>
<feature type="site" description="Stabilizes the basic form of H active site to accept a proton" evidence="7">
    <location>
        <position position="100"/>
    </location>
</feature>
<dbReference type="GO" id="GO:0004045">
    <property type="term" value="F:peptidyl-tRNA hydrolase activity"/>
    <property type="evidence" value="ECO:0007669"/>
    <property type="project" value="UniProtKB-UniRule"/>
</dbReference>
<dbReference type="InterPro" id="IPR036416">
    <property type="entry name" value="Pept_tRNA_hydro_sf"/>
</dbReference>
<dbReference type="SUPFAM" id="SSF53178">
    <property type="entry name" value="Peptidyl-tRNA hydrolase-like"/>
    <property type="match status" value="1"/>
</dbReference>
<dbReference type="GO" id="GO:0072344">
    <property type="term" value="P:rescue of stalled ribosome"/>
    <property type="evidence" value="ECO:0007669"/>
    <property type="project" value="UniProtKB-UniRule"/>
</dbReference>
<evidence type="ECO:0000256" key="2">
    <source>
        <dbReference type="ARBA" id="ARBA00022555"/>
    </source>
</evidence>
<dbReference type="GO" id="GO:0000049">
    <property type="term" value="F:tRNA binding"/>
    <property type="evidence" value="ECO:0007669"/>
    <property type="project" value="UniProtKB-UniRule"/>
</dbReference>
<evidence type="ECO:0000256" key="4">
    <source>
        <dbReference type="ARBA" id="ARBA00022884"/>
    </source>
</evidence>
<evidence type="ECO:0000256" key="6">
    <source>
        <dbReference type="ARBA" id="ARBA00050038"/>
    </source>
</evidence>
<reference evidence="10 11" key="1">
    <citation type="submission" date="2015-09" db="EMBL/GenBank/DDBJ databases">
        <title>Genome of Desulfovibrio dechloracetivorans BerOc1, a mercury methylating strain isolated from highly hydrocarbons and metals contaminated coastal sediments.</title>
        <authorList>
            <person name="Goni Urriza M."/>
            <person name="Gassie C."/>
            <person name="Bouchez O."/>
            <person name="Klopp C."/>
            <person name="Ranchou-Peyruse A."/>
            <person name="Remy G."/>
        </authorList>
    </citation>
    <scope>NUCLEOTIDE SEQUENCE [LARGE SCALE GENOMIC DNA]</scope>
    <source>
        <strain evidence="10 11">BerOc1</strain>
    </source>
</reference>
<feature type="binding site" evidence="7">
    <location>
        <position position="17"/>
    </location>
    <ligand>
        <name>tRNA</name>
        <dbReference type="ChEBI" id="CHEBI:17843"/>
    </ligand>
</feature>
<keyword evidence="3 7" id="KW-0378">Hydrolase</keyword>
<dbReference type="OrthoDB" id="9800507at2"/>
<evidence type="ECO:0000313" key="10">
    <source>
        <dbReference type="EMBL" id="OIQ50940.1"/>
    </source>
</evidence>
<dbReference type="EC" id="3.1.1.29" evidence="1 7"/>
<dbReference type="InterPro" id="IPR018171">
    <property type="entry name" value="Pept_tRNA_hydro_CS"/>
</dbReference>
<dbReference type="CDD" id="cd00462">
    <property type="entry name" value="PTH"/>
    <property type="match status" value="1"/>
</dbReference>
<dbReference type="PROSITE" id="PS01195">
    <property type="entry name" value="PEPT_TRNA_HYDROL_1"/>
    <property type="match status" value="1"/>
</dbReference>
<dbReference type="InterPro" id="IPR001328">
    <property type="entry name" value="Pept_tRNA_hydro"/>
</dbReference>
<dbReference type="GO" id="GO:0006515">
    <property type="term" value="P:protein quality control for misfolded or incompletely synthesized proteins"/>
    <property type="evidence" value="ECO:0007669"/>
    <property type="project" value="UniProtKB-UniRule"/>
</dbReference>
<evidence type="ECO:0000256" key="9">
    <source>
        <dbReference type="RuleBase" id="RU004320"/>
    </source>
</evidence>
<dbReference type="RefSeq" id="WP_071546333.1">
    <property type="nucleotide sequence ID" value="NZ_LKAQ01000004.1"/>
</dbReference>
<evidence type="ECO:0000256" key="3">
    <source>
        <dbReference type="ARBA" id="ARBA00022801"/>
    </source>
</evidence>
<feature type="binding site" evidence="7">
    <location>
        <position position="75"/>
    </location>
    <ligand>
        <name>tRNA</name>
        <dbReference type="ChEBI" id="CHEBI:17843"/>
    </ligand>
</feature>
<dbReference type="AlphaFoldDB" id="A0A1J5MYM7"/>
<name>A0A1J5MYM7_9BACT</name>
<organism evidence="10 11">
    <name type="scientific">Pseudodesulfovibrio hydrargyri</name>
    <dbReference type="NCBI Taxonomy" id="2125990"/>
    <lineage>
        <taxon>Bacteria</taxon>
        <taxon>Pseudomonadati</taxon>
        <taxon>Thermodesulfobacteriota</taxon>
        <taxon>Desulfovibrionia</taxon>
        <taxon>Desulfovibrionales</taxon>
        <taxon>Desulfovibrionaceae</taxon>
    </lineage>
</organism>
<dbReference type="Proteomes" id="UP000181901">
    <property type="component" value="Unassembled WGS sequence"/>
</dbReference>
<dbReference type="NCBIfam" id="TIGR00447">
    <property type="entry name" value="pth"/>
    <property type="match status" value="1"/>
</dbReference>
<keyword evidence="7" id="KW-0963">Cytoplasm</keyword>